<name>A0A814QBZ9_9BILA</name>
<comment type="caution">
    <text evidence="2">The sequence shown here is derived from an EMBL/GenBank/DDBJ whole genome shotgun (WGS) entry which is preliminary data.</text>
</comment>
<reference evidence="2" key="1">
    <citation type="submission" date="2021-02" db="EMBL/GenBank/DDBJ databases">
        <authorList>
            <person name="Nowell W R."/>
        </authorList>
    </citation>
    <scope>NUCLEOTIDE SEQUENCE</scope>
</reference>
<gene>
    <name evidence="2" type="ORF">CJN711_LOCUS7954</name>
</gene>
<dbReference type="PANTHER" id="PTHR36649:SF28">
    <property type="entry name" value="UBIQUITIN-LIKE DOMAIN-CONTAINING PROTEIN"/>
    <property type="match status" value="1"/>
</dbReference>
<evidence type="ECO:0000256" key="1">
    <source>
        <dbReference type="SAM" id="MobiDB-lite"/>
    </source>
</evidence>
<evidence type="ECO:0000313" key="3">
    <source>
        <dbReference type="Proteomes" id="UP000663855"/>
    </source>
</evidence>
<dbReference type="PANTHER" id="PTHR36649">
    <property type="entry name" value="UBIQUITIN-LIKE DOMAIN-CONTAINING PROTEIN"/>
    <property type="match status" value="1"/>
</dbReference>
<dbReference type="AlphaFoldDB" id="A0A814QBZ9"/>
<dbReference type="EMBL" id="CAJNOV010002866">
    <property type="protein sequence ID" value="CAF1118527.1"/>
    <property type="molecule type" value="Genomic_DNA"/>
</dbReference>
<sequence>MASRSPNKIFVGPTPTTLTERALLNYFGRFGTIDTLELVHMSSLPSVSSNNYLKSATGIFVRIHYYIITFSSVIPSVATDELNKEWHVIDNHLLQVRQVELRSVDAQARYPETTEAWNTTLTSLNRPESSSLNPPNPLSGNIFNVSRSIPQVSTVKSTATGITISVTPAWFEETAVTTSIRYPPIVTATSDKEVRRPFDILAKYRAVRDGQHKKQIDFVAEPFIPNVDSTETLIVVLGMLAQSKGIQTSFTSTPCTFKSSIDSAACGIVNLSTMPLFSLAEDGPLSTATFNLKLNLSYEDVTSTENTMRNFVVSFINDIAKTFSCKPDYTQDLAKKFVEEATKPFSVDLLVLSKTAPAHYPIQWEQIPSTLQLQPSDFEPSHDRDYRNCPVSDSVQQRGNRPYYRPIDWYRHALRVIDKYSDDKPWLGMNNGPGEWPVAYHGTKKEFVSPIIKGGLKAAGADFYKYKAMEEKGPQAEHGIYLATYCNKGSDSERYAASFTVKMLPGTPFKEETYKVVFQCRFNPKTFTEHDWALESNDDPLRKEIRVYKMDGVRPYGILLKKCISVDPCNLTGVWTCDDAQHNVKDAGTYFIGQFDEHVFCYGTINKNERKLIIQWGDLPLGHCRLSGKLILGISSDYKSMTKLEGSDKIFAGTDFRKASEEYVGKFEIDTSMKWATADNEMGGCWKGDDGTRYIIATFQNQIYWLAIDEAIRRSHVGVGTVNGSILTIKWGDIISDQERFHGEIECRIESPDRIIIVKCICGQFSTKELTQIRSS</sequence>
<protein>
    <submittedName>
        <fullName evidence="2">Uncharacterized protein</fullName>
    </submittedName>
</protein>
<accession>A0A814QBZ9</accession>
<organism evidence="2 3">
    <name type="scientific">Rotaria magnacalcarata</name>
    <dbReference type="NCBI Taxonomy" id="392030"/>
    <lineage>
        <taxon>Eukaryota</taxon>
        <taxon>Metazoa</taxon>
        <taxon>Spiralia</taxon>
        <taxon>Gnathifera</taxon>
        <taxon>Rotifera</taxon>
        <taxon>Eurotatoria</taxon>
        <taxon>Bdelloidea</taxon>
        <taxon>Philodinida</taxon>
        <taxon>Philodinidae</taxon>
        <taxon>Rotaria</taxon>
    </lineage>
</organism>
<proteinExistence type="predicted"/>
<feature type="region of interest" description="Disordered" evidence="1">
    <location>
        <begin position="375"/>
        <end position="394"/>
    </location>
</feature>
<dbReference type="Proteomes" id="UP000663855">
    <property type="component" value="Unassembled WGS sequence"/>
</dbReference>
<evidence type="ECO:0000313" key="2">
    <source>
        <dbReference type="EMBL" id="CAF1118527.1"/>
    </source>
</evidence>